<accession>A0A9W7LAI8</accession>
<sequence>MAEKGRNNVEAQDEGALEVSEEKNEADEGSEEVMAPVNHGHTTSGQEGKQLGEDLMLAVKEREDGKTKEEAVGEFVAKNDLLKGVVEKYTFVEALLAAVIENKLHRMRKVEGAAKDLEKKDGKEIGESLASTLVASTQVQSAVDEWMHQFPALKELDEEYRWFRPLLETIGFKLMEEVPWGVKMRVTVGAFTSMTDLLTDVYVTYMFRSDKKYGYFKASLASLALMLTG</sequence>
<keyword evidence="3" id="KW-1185">Reference proteome</keyword>
<gene>
    <name evidence="2" type="ORF">TrCOL_g13772</name>
</gene>
<protein>
    <submittedName>
        <fullName evidence="2">Uncharacterized protein</fullName>
    </submittedName>
</protein>
<feature type="region of interest" description="Disordered" evidence="1">
    <location>
        <begin position="1"/>
        <end position="49"/>
    </location>
</feature>
<dbReference type="OrthoDB" id="10599310at2759"/>
<proteinExistence type="predicted"/>
<evidence type="ECO:0000313" key="3">
    <source>
        <dbReference type="Proteomes" id="UP001165065"/>
    </source>
</evidence>
<reference evidence="3" key="1">
    <citation type="journal article" date="2023" name="Commun. Biol.">
        <title>Genome analysis of Parmales, the sister group of diatoms, reveals the evolutionary specialization of diatoms from phago-mixotrophs to photoautotrophs.</title>
        <authorList>
            <person name="Ban H."/>
            <person name="Sato S."/>
            <person name="Yoshikawa S."/>
            <person name="Yamada K."/>
            <person name="Nakamura Y."/>
            <person name="Ichinomiya M."/>
            <person name="Sato N."/>
            <person name="Blanc-Mathieu R."/>
            <person name="Endo H."/>
            <person name="Kuwata A."/>
            <person name="Ogata H."/>
        </authorList>
    </citation>
    <scope>NUCLEOTIDE SEQUENCE [LARGE SCALE GENOMIC DNA]</scope>
</reference>
<dbReference type="EMBL" id="BRYA01000162">
    <property type="protein sequence ID" value="GMI41988.1"/>
    <property type="molecule type" value="Genomic_DNA"/>
</dbReference>
<dbReference type="AlphaFoldDB" id="A0A9W7LAI8"/>
<name>A0A9W7LAI8_9STRA</name>
<comment type="caution">
    <text evidence="2">The sequence shown here is derived from an EMBL/GenBank/DDBJ whole genome shotgun (WGS) entry which is preliminary data.</text>
</comment>
<evidence type="ECO:0000313" key="2">
    <source>
        <dbReference type="EMBL" id="GMI41988.1"/>
    </source>
</evidence>
<evidence type="ECO:0000256" key="1">
    <source>
        <dbReference type="SAM" id="MobiDB-lite"/>
    </source>
</evidence>
<organism evidence="2 3">
    <name type="scientific">Triparma columacea</name>
    <dbReference type="NCBI Taxonomy" id="722753"/>
    <lineage>
        <taxon>Eukaryota</taxon>
        <taxon>Sar</taxon>
        <taxon>Stramenopiles</taxon>
        <taxon>Ochrophyta</taxon>
        <taxon>Bolidophyceae</taxon>
        <taxon>Parmales</taxon>
        <taxon>Triparmaceae</taxon>
        <taxon>Triparma</taxon>
    </lineage>
</organism>
<dbReference type="Proteomes" id="UP001165065">
    <property type="component" value="Unassembled WGS sequence"/>
</dbReference>